<reference evidence="3 4" key="1">
    <citation type="submission" date="2024-06" db="EMBL/GenBank/DDBJ databases">
        <title>Genomic Encyclopedia of Type Strains, Phase IV (KMG-IV): sequencing the most valuable type-strain genomes for metagenomic binning, comparative biology and taxonomic classification.</title>
        <authorList>
            <person name="Goeker M."/>
        </authorList>
    </citation>
    <scope>NUCLEOTIDE SEQUENCE [LARGE SCALE GENOMIC DNA]</scope>
    <source>
        <strain evidence="3 4">DSM 21331</strain>
    </source>
</reference>
<dbReference type="InterPro" id="IPR036249">
    <property type="entry name" value="Thioredoxin-like_sf"/>
</dbReference>
<dbReference type="SUPFAM" id="SSF52833">
    <property type="entry name" value="Thioredoxin-like"/>
    <property type="match status" value="1"/>
</dbReference>
<name>A0ABV2L5M6_9HYPH</name>
<feature type="signal peptide" evidence="1">
    <location>
        <begin position="1"/>
        <end position="29"/>
    </location>
</feature>
<protein>
    <submittedName>
        <fullName evidence="3">Protein-disulfide isomerase</fullName>
    </submittedName>
</protein>
<dbReference type="PROSITE" id="PS51318">
    <property type="entry name" value="TAT"/>
    <property type="match status" value="1"/>
</dbReference>
<dbReference type="InterPro" id="IPR001853">
    <property type="entry name" value="DSBA-like_thioredoxin_dom"/>
</dbReference>
<evidence type="ECO:0000259" key="2">
    <source>
        <dbReference type="PROSITE" id="PS51352"/>
    </source>
</evidence>
<feature type="domain" description="Thioredoxin" evidence="2">
    <location>
        <begin position="40"/>
        <end position="189"/>
    </location>
</feature>
<keyword evidence="4" id="KW-1185">Reference proteome</keyword>
<gene>
    <name evidence="3" type="ORF">ABID43_002483</name>
</gene>
<organism evidence="3 4">
    <name type="scientific">Methylobacterium goesingense</name>
    <dbReference type="NCBI Taxonomy" id="243690"/>
    <lineage>
        <taxon>Bacteria</taxon>
        <taxon>Pseudomonadati</taxon>
        <taxon>Pseudomonadota</taxon>
        <taxon>Alphaproteobacteria</taxon>
        <taxon>Hyphomicrobiales</taxon>
        <taxon>Methylobacteriaceae</taxon>
        <taxon>Methylobacterium</taxon>
    </lineage>
</organism>
<keyword evidence="3" id="KW-0413">Isomerase</keyword>
<dbReference type="EMBL" id="JBEPMM010000006">
    <property type="protein sequence ID" value="MET3692939.1"/>
    <property type="molecule type" value="Genomic_DNA"/>
</dbReference>
<dbReference type="InterPro" id="IPR006311">
    <property type="entry name" value="TAT_signal"/>
</dbReference>
<proteinExistence type="predicted"/>
<comment type="caution">
    <text evidence="3">The sequence shown here is derived from an EMBL/GenBank/DDBJ whole genome shotgun (WGS) entry which is preliminary data.</text>
</comment>
<dbReference type="InterPro" id="IPR013766">
    <property type="entry name" value="Thioredoxin_domain"/>
</dbReference>
<accession>A0ABV2L5M6</accession>
<dbReference type="Gene3D" id="3.40.30.10">
    <property type="entry name" value="Glutaredoxin"/>
    <property type="match status" value="1"/>
</dbReference>
<evidence type="ECO:0000256" key="1">
    <source>
        <dbReference type="SAM" id="SignalP"/>
    </source>
</evidence>
<evidence type="ECO:0000313" key="4">
    <source>
        <dbReference type="Proteomes" id="UP001549145"/>
    </source>
</evidence>
<dbReference type="Proteomes" id="UP001549145">
    <property type="component" value="Unassembled WGS sequence"/>
</dbReference>
<dbReference type="PROSITE" id="PS51352">
    <property type="entry name" value="THIOREDOXIN_2"/>
    <property type="match status" value="1"/>
</dbReference>
<dbReference type="Pfam" id="PF01323">
    <property type="entry name" value="DSBA"/>
    <property type="match status" value="1"/>
</dbReference>
<sequence>MSFATPGFDRRRFLLASAGLAGLSGTALAQGYGQAFKVDNDEGRPIANMRLPGEIVGEIPALRGVTYVGPAEAETTLYEFFDYNCPYCRKAAADMASLSESDPSLRIGLVNNPILAVQSAQAAKVALAIQRRLGSAAAWTLYRTLLAKPGKIDGSGALQAAAKLGVPAAEIEGIADSEEIRLALKAQMRMAADLGLSATPSYVIGNTGLLGHPGAKALARMIAATRRCDRITC</sequence>
<evidence type="ECO:0000313" key="3">
    <source>
        <dbReference type="EMBL" id="MET3692939.1"/>
    </source>
</evidence>
<feature type="chain" id="PRO_5045178431" evidence="1">
    <location>
        <begin position="30"/>
        <end position="233"/>
    </location>
</feature>
<dbReference type="GO" id="GO:0016853">
    <property type="term" value="F:isomerase activity"/>
    <property type="evidence" value="ECO:0007669"/>
    <property type="project" value="UniProtKB-KW"/>
</dbReference>
<dbReference type="RefSeq" id="WP_354465661.1">
    <property type="nucleotide sequence ID" value="NZ_JBEPMM010000006.1"/>
</dbReference>
<keyword evidence="1" id="KW-0732">Signal</keyword>